<dbReference type="InterPro" id="IPR018060">
    <property type="entry name" value="HTH_AraC"/>
</dbReference>
<dbReference type="PANTHER" id="PTHR43280">
    <property type="entry name" value="ARAC-FAMILY TRANSCRIPTIONAL REGULATOR"/>
    <property type="match status" value="1"/>
</dbReference>
<feature type="modified residue" description="4-aspartylphosphate" evidence="4">
    <location>
        <position position="55"/>
    </location>
</feature>
<evidence type="ECO:0000256" key="1">
    <source>
        <dbReference type="ARBA" id="ARBA00023015"/>
    </source>
</evidence>
<dbReference type="GO" id="GO:0000160">
    <property type="term" value="P:phosphorelay signal transduction system"/>
    <property type="evidence" value="ECO:0007669"/>
    <property type="project" value="InterPro"/>
</dbReference>
<evidence type="ECO:0000259" key="7">
    <source>
        <dbReference type="PROSITE" id="PS50110"/>
    </source>
</evidence>
<reference evidence="8 9" key="1">
    <citation type="submission" date="2015-08" db="EMBL/GenBank/DDBJ databases">
        <title>Draft genome sequence of cellulolytic and xylanolytic Paenibacillus sp. A59, isolated from a decaying forest soil from Patagonia, Argentina.</title>
        <authorList>
            <person name="Ghio S."/>
            <person name="Caceres A.M."/>
            <person name="Talia P."/>
            <person name="Grasso D."/>
            <person name="Campos E."/>
        </authorList>
    </citation>
    <scope>NUCLEOTIDE SEQUENCE [LARGE SCALE GENOMIC DNA]</scope>
    <source>
        <strain evidence="8 9">A59</strain>
    </source>
</reference>
<dbReference type="PROSITE" id="PS00041">
    <property type="entry name" value="HTH_ARAC_FAMILY_1"/>
    <property type="match status" value="1"/>
</dbReference>
<dbReference type="GO" id="GO:0003700">
    <property type="term" value="F:DNA-binding transcription factor activity"/>
    <property type="evidence" value="ECO:0007669"/>
    <property type="project" value="InterPro"/>
</dbReference>
<dbReference type="AlphaFoldDB" id="A0A0N0C2S9"/>
<evidence type="ECO:0000256" key="5">
    <source>
        <dbReference type="SAM" id="Coils"/>
    </source>
</evidence>
<keyword evidence="1" id="KW-0805">Transcription regulation</keyword>
<dbReference type="SMART" id="SM00448">
    <property type="entry name" value="REC"/>
    <property type="match status" value="1"/>
</dbReference>
<dbReference type="Proteomes" id="UP000037688">
    <property type="component" value="Unassembled WGS sequence"/>
</dbReference>
<dbReference type="PROSITE" id="PS01124">
    <property type="entry name" value="HTH_ARAC_FAMILY_2"/>
    <property type="match status" value="1"/>
</dbReference>
<feature type="domain" description="Response regulatory" evidence="7">
    <location>
        <begin position="3"/>
        <end position="120"/>
    </location>
</feature>
<keyword evidence="2" id="KW-0238">DNA-binding</keyword>
<gene>
    <name evidence="8" type="ORF">AMS66_26740</name>
</gene>
<dbReference type="SMART" id="SM00342">
    <property type="entry name" value="HTH_ARAC"/>
    <property type="match status" value="1"/>
</dbReference>
<dbReference type="PATRIC" id="fig|1705561.3.peg.5623"/>
<dbReference type="GO" id="GO:0043565">
    <property type="term" value="F:sequence-specific DNA binding"/>
    <property type="evidence" value="ECO:0007669"/>
    <property type="project" value="InterPro"/>
</dbReference>
<dbReference type="RefSeq" id="WP_053783671.1">
    <property type="nucleotide sequence ID" value="NZ_LITU01000081.1"/>
</dbReference>
<evidence type="ECO:0000313" key="8">
    <source>
        <dbReference type="EMBL" id="KOY13325.1"/>
    </source>
</evidence>
<dbReference type="Gene3D" id="1.10.10.60">
    <property type="entry name" value="Homeodomain-like"/>
    <property type="match status" value="2"/>
</dbReference>
<dbReference type="CDD" id="cd17536">
    <property type="entry name" value="REC_YesN-like"/>
    <property type="match status" value="1"/>
</dbReference>
<comment type="caution">
    <text evidence="8">The sequence shown here is derived from an EMBL/GenBank/DDBJ whole genome shotgun (WGS) entry which is preliminary data.</text>
</comment>
<keyword evidence="4" id="KW-0597">Phosphoprotein</keyword>
<evidence type="ECO:0000313" key="9">
    <source>
        <dbReference type="Proteomes" id="UP000037688"/>
    </source>
</evidence>
<proteinExistence type="predicted"/>
<dbReference type="PROSITE" id="PS50110">
    <property type="entry name" value="RESPONSE_REGULATORY"/>
    <property type="match status" value="1"/>
</dbReference>
<accession>A0A0N0C2S9</accession>
<evidence type="ECO:0000256" key="4">
    <source>
        <dbReference type="PROSITE-ProRule" id="PRU00169"/>
    </source>
</evidence>
<keyword evidence="5" id="KW-0175">Coiled coil</keyword>
<dbReference type="InterPro" id="IPR009057">
    <property type="entry name" value="Homeodomain-like_sf"/>
</dbReference>
<sequence length="513" mass="59216">MYSIFLVDDEELELEMMRDYIRWEEMGLYVAGTASNGREALEKIEVIEPDIVLTDVQMPIMNGIDLAKKIRERYDWIQLTFLTGHDEFNYVKAALNVGAVGYLLKPLDLSEIESVIEKVKQRCEEVRLKNRSMESTKANMLKELSYEKDIVRTIHLVDDYLKLTRQSEQGRYAMALFSIDPKEAEEERQSIEDCMSRLLTFLGHFFNDKKMETIMVSYNEGETGVFMDAAQQPGHYAWEDLSEAIRNALDFTVTAAVGGHEVQLSHIHDLYEQTKMILNERFYEGTGKIIHANAVRGQFYSEQVPPFEKKKWFDAINQLDFEQAAQQLHGHVARLATLRIKKKIICDWAIDLLDELLEQLHKPVLEGFKRAELYHSIYNALTLHEIENLILGTAGDAVSVLGERFMDKNSKMVHLVRTMIDQNYNQPITINSLSDQVYLSPNYLRSIFKEKTGMTIHDYLTKIRLDNAKAMLADGSLKIQDIAQRVGYESTSYFISLFLKSQGVTPNEYRKNI</sequence>
<dbReference type="InterPro" id="IPR011006">
    <property type="entry name" value="CheY-like_superfamily"/>
</dbReference>
<dbReference type="InterPro" id="IPR020449">
    <property type="entry name" value="Tscrpt_reg_AraC-type_HTH"/>
</dbReference>
<feature type="domain" description="HTH araC/xylS-type" evidence="6">
    <location>
        <begin position="414"/>
        <end position="512"/>
    </location>
</feature>
<keyword evidence="9" id="KW-1185">Reference proteome</keyword>
<organism evidence="8 9">
    <name type="scientific">Paenibacillus xylanivorans</name>
    <dbReference type="NCBI Taxonomy" id="1705561"/>
    <lineage>
        <taxon>Bacteria</taxon>
        <taxon>Bacillati</taxon>
        <taxon>Bacillota</taxon>
        <taxon>Bacilli</taxon>
        <taxon>Bacillales</taxon>
        <taxon>Paenibacillaceae</taxon>
        <taxon>Paenibacillus</taxon>
    </lineage>
</organism>
<dbReference type="InterPro" id="IPR018062">
    <property type="entry name" value="HTH_AraC-typ_CS"/>
</dbReference>
<dbReference type="Pfam" id="PF12833">
    <property type="entry name" value="HTH_18"/>
    <property type="match status" value="1"/>
</dbReference>
<dbReference type="OrthoDB" id="9794370at2"/>
<dbReference type="SUPFAM" id="SSF46689">
    <property type="entry name" value="Homeodomain-like"/>
    <property type="match status" value="2"/>
</dbReference>
<evidence type="ECO:0000256" key="2">
    <source>
        <dbReference type="ARBA" id="ARBA00023125"/>
    </source>
</evidence>
<feature type="coiled-coil region" evidence="5">
    <location>
        <begin position="109"/>
        <end position="136"/>
    </location>
</feature>
<dbReference type="Gene3D" id="3.40.50.2300">
    <property type="match status" value="1"/>
</dbReference>
<dbReference type="EMBL" id="LITU01000081">
    <property type="protein sequence ID" value="KOY13325.1"/>
    <property type="molecule type" value="Genomic_DNA"/>
</dbReference>
<evidence type="ECO:0000256" key="3">
    <source>
        <dbReference type="ARBA" id="ARBA00023163"/>
    </source>
</evidence>
<dbReference type="InterPro" id="IPR001789">
    <property type="entry name" value="Sig_transdc_resp-reg_receiver"/>
</dbReference>
<name>A0A0N0C2S9_9BACL</name>
<keyword evidence="3" id="KW-0804">Transcription</keyword>
<evidence type="ECO:0000259" key="6">
    <source>
        <dbReference type="PROSITE" id="PS01124"/>
    </source>
</evidence>
<dbReference type="PRINTS" id="PR00032">
    <property type="entry name" value="HTHARAC"/>
</dbReference>
<protein>
    <submittedName>
        <fullName evidence="8">Response regulator</fullName>
    </submittedName>
</protein>
<dbReference type="PANTHER" id="PTHR43280:SF2">
    <property type="entry name" value="HTH-TYPE TRANSCRIPTIONAL REGULATOR EXSA"/>
    <property type="match status" value="1"/>
</dbReference>
<dbReference type="SUPFAM" id="SSF52172">
    <property type="entry name" value="CheY-like"/>
    <property type="match status" value="1"/>
</dbReference>
<dbReference type="Pfam" id="PF00072">
    <property type="entry name" value="Response_reg"/>
    <property type="match status" value="1"/>
</dbReference>